<evidence type="ECO:0000256" key="7">
    <source>
        <dbReference type="SAM" id="SignalP"/>
    </source>
</evidence>
<feature type="transmembrane region" description="Helical" evidence="6">
    <location>
        <begin position="371"/>
        <end position="391"/>
    </location>
</feature>
<dbReference type="RefSeq" id="WP_012853450.1">
    <property type="nucleotide sequence ID" value="NC_013510.1"/>
</dbReference>
<dbReference type="HOGENOM" id="CLU_016803_0_0_11"/>
<evidence type="ECO:0000256" key="2">
    <source>
        <dbReference type="ARBA" id="ARBA00022475"/>
    </source>
</evidence>
<proteinExistence type="predicted"/>
<dbReference type="Pfam" id="PF09678">
    <property type="entry name" value="Caa3_CtaG"/>
    <property type="match status" value="1"/>
</dbReference>
<dbReference type="KEGG" id="tcu:Tcur_3124"/>
<keyword evidence="2" id="KW-1003">Cell membrane</keyword>
<feature type="domain" description="Copper resistance protein D" evidence="8">
    <location>
        <begin position="236"/>
        <end position="331"/>
    </location>
</feature>
<dbReference type="PANTHER" id="PTHR34820:SF4">
    <property type="entry name" value="INNER MEMBRANE PROTEIN YEBZ"/>
    <property type="match status" value="1"/>
</dbReference>
<keyword evidence="5 6" id="KW-0472">Membrane</keyword>
<dbReference type="STRING" id="471852.Tcur_3124"/>
<feature type="transmembrane region" description="Helical" evidence="6">
    <location>
        <begin position="486"/>
        <end position="506"/>
    </location>
</feature>
<feature type="transmembrane region" description="Helical" evidence="6">
    <location>
        <begin position="168"/>
        <end position="187"/>
    </location>
</feature>
<accession>D1A928</accession>
<dbReference type="GO" id="GO:0005886">
    <property type="term" value="C:plasma membrane"/>
    <property type="evidence" value="ECO:0007669"/>
    <property type="project" value="UniProtKB-SubCell"/>
</dbReference>
<feature type="transmembrane region" description="Helical" evidence="6">
    <location>
        <begin position="98"/>
        <end position="122"/>
    </location>
</feature>
<dbReference type="eggNOG" id="COG1276">
    <property type="taxonomic scope" value="Bacteria"/>
</dbReference>
<evidence type="ECO:0000313" key="9">
    <source>
        <dbReference type="EMBL" id="ACY98666.1"/>
    </source>
</evidence>
<evidence type="ECO:0000313" key="10">
    <source>
        <dbReference type="Proteomes" id="UP000001918"/>
    </source>
</evidence>
<evidence type="ECO:0000256" key="3">
    <source>
        <dbReference type="ARBA" id="ARBA00022692"/>
    </source>
</evidence>
<feature type="transmembrane region" description="Helical" evidence="6">
    <location>
        <begin position="441"/>
        <end position="460"/>
    </location>
</feature>
<feature type="transmembrane region" description="Helical" evidence="6">
    <location>
        <begin position="242"/>
        <end position="260"/>
    </location>
</feature>
<keyword evidence="3 6" id="KW-0812">Transmembrane</keyword>
<evidence type="ECO:0000259" key="8">
    <source>
        <dbReference type="Pfam" id="PF05425"/>
    </source>
</evidence>
<dbReference type="InterPro" id="IPR008457">
    <property type="entry name" value="Cu-R_CopD_dom"/>
</dbReference>
<dbReference type="eggNOG" id="COG3336">
    <property type="taxonomic scope" value="Bacteria"/>
</dbReference>
<dbReference type="InterPro" id="IPR019108">
    <property type="entry name" value="Caa3_assmbl_CtaG-rel"/>
</dbReference>
<reference evidence="9 10" key="1">
    <citation type="journal article" date="2011" name="Stand. Genomic Sci.">
        <title>Complete genome sequence of Thermomonospora curvata type strain (B9).</title>
        <authorList>
            <person name="Chertkov O."/>
            <person name="Sikorski J."/>
            <person name="Nolan M."/>
            <person name="Lapidus A."/>
            <person name="Lucas S."/>
            <person name="Del Rio T.G."/>
            <person name="Tice H."/>
            <person name="Cheng J.F."/>
            <person name="Goodwin L."/>
            <person name="Pitluck S."/>
            <person name="Liolios K."/>
            <person name="Ivanova N."/>
            <person name="Mavromatis K."/>
            <person name="Mikhailova N."/>
            <person name="Ovchinnikova G."/>
            <person name="Pati A."/>
            <person name="Chen A."/>
            <person name="Palaniappan K."/>
            <person name="Djao O.D."/>
            <person name="Land M."/>
            <person name="Hauser L."/>
            <person name="Chang Y.J."/>
            <person name="Jeffries C.D."/>
            <person name="Brettin T."/>
            <person name="Han C."/>
            <person name="Detter J.C."/>
            <person name="Rohde M."/>
            <person name="Goker M."/>
            <person name="Woyke T."/>
            <person name="Bristow J."/>
            <person name="Eisen J.A."/>
            <person name="Markowitz V."/>
            <person name="Hugenholtz P."/>
            <person name="Klenk H.P."/>
            <person name="Kyrpides N.C."/>
        </authorList>
    </citation>
    <scope>NUCLEOTIDE SEQUENCE [LARGE SCALE GENOMIC DNA]</scope>
    <source>
        <strain evidence="10">ATCC 19995 / DSM 43183 / JCM 3096 / KCTC 9072 / NBRC 15933 / NCIMB 10081 / Henssen B9</strain>
    </source>
</reference>
<dbReference type="Proteomes" id="UP000001918">
    <property type="component" value="Chromosome"/>
</dbReference>
<evidence type="ECO:0000256" key="1">
    <source>
        <dbReference type="ARBA" id="ARBA00004651"/>
    </source>
</evidence>
<keyword evidence="4 6" id="KW-1133">Transmembrane helix</keyword>
<protein>
    <submittedName>
        <fullName evidence="9">Copper resistance D domain protein</fullName>
    </submittedName>
</protein>
<dbReference type="InterPro" id="IPR032694">
    <property type="entry name" value="CopC/D"/>
</dbReference>
<feature type="chain" id="PRO_5038826597" evidence="7">
    <location>
        <begin position="25"/>
        <end position="681"/>
    </location>
</feature>
<evidence type="ECO:0000256" key="5">
    <source>
        <dbReference type="ARBA" id="ARBA00023136"/>
    </source>
</evidence>
<feature type="transmembrane region" description="Helical" evidence="6">
    <location>
        <begin position="58"/>
        <end position="77"/>
    </location>
</feature>
<feature type="transmembrane region" description="Helical" evidence="6">
    <location>
        <begin position="199"/>
        <end position="221"/>
    </location>
</feature>
<feature type="transmembrane region" description="Helical" evidence="6">
    <location>
        <begin position="272"/>
        <end position="292"/>
    </location>
</feature>
<feature type="transmembrane region" description="Helical" evidence="6">
    <location>
        <begin position="142"/>
        <end position="161"/>
    </location>
</feature>
<feature type="signal peptide" evidence="7">
    <location>
        <begin position="1"/>
        <end position="24"/>
    </location>
</feature>
<evidence type="ECO:0000256" key="6">
    <source>
        <dbReference type="SAM" id="Phobius"/>
    </source>
</evidence>
<dbReference type="PANTHER" id="PTHR34820">
    <property type="entry name" value="INNER MEMBRANE PROTEIN YEBZ"/>
    <property type="match status" value="1"/>
</dbReference>
<dbReference type="Pfam" id="PF05425">
    <property type="entry name" value="CopD"/>
    <property type="match status" value="1"/>
</dbReference>
<evidence type="ECO:0000256" key="4">
    <source>
        <dbReference type="ARBA" id="ARBA00022989"/>
    </source>
</evidence>
<feature type="transmembrane region" description="Helical" evidence="6">
    <location>
        <begin position="518"/>
        <end position="539"/>
    </location>
</feature>
<name>D1A928_THECD</name>
<feature type="transmembrane region" description="Helical" evidence="6">
    <location>
        <begin position="313"/>
        <end position="332"/>
    </location>
</feature>
<gene>
    <name evidence="9" type="ordered locus">Tcur_3124</name>
</gene>
<dbReference type="GO" id="GO:0006825">
    <property type="term" value="P:copper ion transport"/>
    <property type="evidence" value="ECO:0007669"/>
    <property type="project" value="InterPro"/>
</dbReference>
<dbReference type="EMBL" id="CP001738">
    <property type="protein sequence ID" value="ACY98666.1"/>
    <property type="molecule type" value="Genomic_DNA"/>
</dbReference>
<keyword evidence="10" id="KW-1185">Reference proteome</keyword>
<dbReference type="AlphaFoldDB" id="D1A928"/>
<keyword evidence="7" id="KW-0732">Signal</keyword>
<comment type="subcellular location">
    <subcellularLocation>
        <location evidence="1">Cell membrane</location>
        <topology evidence="1">Multi-pass membrane protein</topology>
    </subcellularLocation>
</comment>
<feature type="transmembrane region" description="Helical" evidence="6">
    <location>
        <begin position="551"/>
        <end position="574"/>
    </location>
</feature>
<dbReference type="OrthoDB" id="5241646at2"/>
<organism evidence="9 10">
    <name type="scientific">Thermomonospora curvata (strain ATCC 19995 / DSM 43183 / JCM 3096 / KCTC 9072 / NBRC 15933 / NCIMB 10081 / Henssen B9)</name>
    <dbReference type="NCBI Taxonomy" id="471852"/>
    <lineage>
        <taxon>Bacteria</taxon>
        <taxon>Bacillati</taxon>
        <taxon>Actinomycetota</taxon>
        <taxon>Actinomycetes</taxon>
        <taxon>Streptosporangiales</taxon>
        <taxon>Thermomonosporaceae</taxon>
        <taxon>Thermomonospora</taxon>
    </lineage>
</organism>
<feature type="transmembrane region" description="Helical" evidence="6">
    <location>
        <begin position="603"/>
        <end position="626"/>
    </location>
</feature>
<sequence>MSKGVAQVARAAAIAVAAAGAALAAAMVAGGAAAEEIVPGIGDAGALTRWGLPVARVAMHAAAALTVGALLAATMLLPLEVAGGKGRLSADALTYLRAASWLGAGWAAAAAAALVFTVSDVLGEPVGQVLTGNRLSGYVGDLPQATALMLVILLAVLVALLARTTATVNGAAGLLVTALVALLPPPLTGHAASAGNHSLAVTSMALHVLAVALWVGGLAMLGRHVLTGGGRPEIMAGRYSRMALWCYIVVGVSGIAGTMARLPGPAELVTTSYGRLVLAKIVLFGALGWFGWWHRRRTLPELAERRPGAFARLAAVEVAVMAAVLGVATALARTAPPAPLLDENAVQVLLGYPMPPQITFGRVLTLWKLDFFFALLVVVLGGLYLAGVARLRARGDRWPMLRTVSWFFGLLTIVLVTQSGLARYAPLLFSMHMVQHMTLSMLTPIFMVLGDPITLALRAIKPAPVRGDRGPREWLLVLLHSRYVRVISHPVVAAAIFVVTTFALYFTPLFANAMRNHLGHIAMEIHFLAAGALFFWVLIGVGPTPRKVPYVAKLVTLFATMPFHAFFGIALMSLGEPLAEGWYRSVHPDWAASILSDQHAGGAIAWGFGEIPTFIVLLALVVQWFLDDQRTARREDRKAERAAARHEEDELAAYNARLAALARRDERMKKTAGGGTGEGGS</sequence>
<feature type="transmembrane region" description="Helical" evidence="6">
    <location>
        <begin position="403"/>
        <end position="421"/>
    </location>
</feature>